<dbReference type="FunFam" id="3.20.20.70:FF:000044">
    <property type="entry name" value="Deoxyribose-phosphate aldolase"/>
    <property type="match status" value="1"/>
</dbReference>
<dbReference type="GO" id="GO:0004139">
    <property type="term" value="F:deoxyribose-phosphate aldolase activity"/>
    <property type="evidence" value="ECO:0007669"/>
    <property type="project" value="UniProtKB-UniRule"/>
</dbReference>
<dbReference type="NCBIfam" id="TIGR00126">
    <property type="entry name" value="deoC"/>
    <property type="match status" value="1"/>
</dbReference>
<dbReference type="GO" id="GO:0016052">
    <property type="term" value="P:carbohydrate catabolic process"/>
    <property type="evidence" value="ECO:0007669"/>
    <property type="project" value="TreeGrafter"/>
</dbReference>
<dbReference type="EC" id="4.1.2.4" evidence="7"/>
<dbReference type="Gene3D" id="3.20.20.70">
    <property type="entry name" value="Aldolase class I"/>
    <property type="match status" value="1"/>
</dbReference>
<keyword evidence="2 7" id="KW-0963">Cytoplasm</keyword>
<proteinExistence type="inferred from homology"/>
<feature type="active site" description="Proton donor/acceptor" evidence="7">
    <location>
        <position position="89"/>
    </location>
</feature>
<dbReference type="InterPro" id="IPR013785">
    <property type="entry name" value="Aldolase_TIM"/>
</dbReference>
<dbReference type="Pfam" id="PF01791">
    <property type="entry name" value="DeoC"/>
    <property type="match status" value="1"/>
</dbReference>
<gene>
    <name evidence="7" type="primary">deoC</name>
    <name evidence="8" type="ordered locus">Fleli_4079</name>
</gene>
<evidence type="ECO:0000256" key="5">
    <source>
        <dbReference type="ARBA" id="ARBA00048791"/>
    </source>
</evidence>
<evidence type="ECO:0000256" key="6">
    <source>
        <dbReference type="ARBA" id="ARBA00056337"/>
    </source>
</evidence>
<dbReference type="PANTHER" id="PTHR10889">
    <property type="entry name" value="DEOXYRIBOSE-PHOSPHATE ALDOLASE"/>
    <property type="match status" value="1"/>
</dbReference>
<reference evidence="9" key="1">
    <citation type="submission" date="2012-06" db="EMBL/GenBank/DDBJ databases">
        <title>The complete genome of Flexibacter litoralis DSM 6794.</title>
        <authorList>
            <person name="Lucas S."/>
            <person name="Copeland A."/>
            <person name="Lapidus A."/>
            <person name="Glavina del Rio T."/>
            <person name="Dalin E."/>
            <person name="Tice H."/>
            <person name="Bruce D."/>
            <person name="Goodwin L."/>
            <person name="Pitluck S."/>
            <person name="Peters L."/>
            <person name="Ovchinnikova G."/>
            <person name="Lu M."/>
            <person name="Kyrpides N."/>
            <person name="Mavromatis K."/>
            <person name="Ivanova N."/>
            <person name="Brettin T."/>
            <person name="Detter J.C."/>
            <person name="Han C."/>
            <person name="Larimer F."/>
            <person name="Land M."/>
            <person name="Hauser L."/>
            <person name="Markowitz V."/>
            <person name="Cheng J.-F."/>
            <person name="Hugenholtz P."/>
            <person name="Woyke T."/>
            <person name="Wu D."/>
            <person name="Spring S."/>
            <person name="Lang E."/>
            <person name="Kopitz M."/>
            <person name="Brambilla E."/>
            <person name="Klenk H.-P."/>
            <person name="Eisen J.A."/>
        </authorList>
    </citation>
    <scope>NUCLEOTIDE SEQUENCE [LARGE SCALE GENOMIC DNA]</scope>
    <source>
        <strain evidence="9">ATCC 23117 / DSM 6794 / NBRC 15988 / NCIMB 1366 / Sio-4</strain>
    </source>
</reference>
<dbReference type="eggNOG" id="COG0274">
    <property type="taxonomic scope" value="Bacteria"/>
</dbReference>
<keyword evidence="9" id="KW-1185">Reference proteome</keyword>
<dbReference type="HOGENOM" id="CLU_053595_0_1_10"/>
<comment type="similarity">
    <text evidence="1 7">Belongs to the DeoC/FbaB aldolase family. DeoC type 1 subfamily.</text>
</comment>
<evidence type="ECO:0000256" key="2">
    <source>
        <dbReference type="ARBA" id="ARBA00022490"/>
    </source>
</evidence>
<feature type="active site" description="Schiff-base intermediate with acetaldehyde" evidence="7">
    <location>
        <position position="152"/>
    </location>
</feature>
<comment type="function">
    <text evidence="6 7">Catalyzes a reversible aldol reaction between acetaldehyde and D-glyceraldehyde 3-phosphate to generate 2-deoxy-D-ribose 5-phosphate.</text>
</comment>
<dbReference type="SMART" id="SM01133">
    <property type="entry name" value="DeoC"/>
    <property type="match status" value="1"/>
</dbReference>
<keyword evidence="3 7" id="KW-0456">Lyase</keyword>
<evidence type="ECO:0000256" key="3">
    <source>
        <dbReference type="ARBA" id="ARBA00023239"/>
    </source>
</evidence>
<dbReference type="GO" id="GO:0009264">
    <property type="term" value="P:deoxyribonucleotide catabolic process"/>
    <property type="evidence" value="ECO:0007669"/>
    <property type="project" value="UniProtKB-UniRule"/>
</dbReference>
<sequence length="235" mass="26078">MNPAHYLEQTNLKPTLDGNDIEKLIEETLKYKFMGVCIPPFWVKKVKRDLLKTETKVITVIGFPLGYNRTETKVKEAEIALKDGADELDLVISMTGFKTNPFWAKVEIVRLAEIAHQAEKILKVIIETAYLSEKEIKQTALICQEAGADFVKTSTGFASAGFSSSELSKNNEFYAGAKLEDIKLIRSTVSEMVGIKASGGIKTYQQVQDFVKAGAERIGTSSGVEIMEEYLALKL</sequence>
<evidence type="ECO:0000256" key="1">
    <source>
        <dbReference type="ARBA" id="ARBA00010936"/>
    </source>
</evidence>
<evidence type="ECO:0000256" key="4">
    <source>
        <dbReference type="ARBA" id="ARBA00023270"/>
    </source>
</evidence>
<comment type="catalytic activity">
    <reaction evidence="5 7">
        <text>2-deoxy-D-ribose 5-phosphate = D-glyceraldehyde 3-phosphate + acetaldehyde</text>
        <dbReference type="Rhea" id="RHEA:12821"/>
        <dbReference type="ChEBI" id="CHEBI:15343"/>
        <dbReference type="ChEBI" id="CHEBI:59776"/>
        <dbReference type="ChEBI" id="CHEBI:62877"/>
        <dbReference type="EC" id="4.1.2.4"/>
    </reaction>
</comment>
<comment type="subcellular location">
    <subcellularLocation>
        <location evidence="7">Cytoplasm</location>
    </subcellularLocation>
</comment>
<dbReference type="KEGG" id="fli:Fleli_4079"/>
<dbReference type="GO" id="GO:0005737">
    <property type="term" value="C:cytoplasm"/>
    <property type="evidence" value="ECO:0007669"/>
    <property type="project" value="UniProtKB-SubCell"/>
</dbReference>
<keyword evidence="4 7" id="KW-0704">Schiff base</keyword>
<dbReference type="InterPro" id="IPR028581">
    <property type="entry name" value="DeoC_typeI"/>
</dbReference>
<dbReference type="RefSeq" id="WP_014799798.1">
    <property type="nucleotide sequence ID" value="NC_018018.1"/>
</dbReference>
<name>I4AQZ0_BERLS</name>
<feature type="active site" description="Proton donor/acceptor" evidence="7">
    <location>
        <position position="196"/>
    </location>
</feature>
<dbReference type="HAMAP" id="MF_00114">
    <property type="entry name" value="DeoC_type1"/>
    <property type="match status" value="1"/>
</dbReference>
<dbReference type="OrthoDB" id="9778711at2"/>
<organism evidence="8 9">
    <name type="scientific">Bernardetia litoralis (strain ATCC 23117 / DSM 6794 / NBRC 15988 / NCIMB 1366 / Fx l1 / Sio-4)</name>
    <name type="common">Flexibacter litoralis</name>
    <dbReference type="NCBI Taxonomy" id="880071"/>
    <lineage>
        <taxon>Bacteria</taxon>
        <taxon>Pseudomonadati</taxon>
        <taxon>Bacteroidota</taxon>
        <taxon>Cytophagia</taxon>
        <taxon>Cytophagales</taxon>
        <taxon>Bernardetiaceae</taxon>
        <taxon>Bernardetia</taxon>
    </lineage>
</organism>
<accession>I4AQZ0</accession>
<dbReference type="InterPro" id="IPR011343">
    <property type="entry name" value="DeoC"/>
</dbReference>
<dbReference type="PIRSF" id="PIRSF001357">
    <property type="entry name" value="DeoC"/>
    <property type="match status" value="1"/>
</dbReference>
<dbReference type="UniPathway" id="UPA00002">
    <property type="reaction ID" value="UER00468"/>
</dbReference>
<evidence type="ECO:0000313" key="8">
    <source>
        <dbReference type="EMBL" id="AFM06375.1"/>
    </source>
</evidence>
<dbReference type="Proteomes" id="UP000006054">
    <property type="component" value="Chromosome"/>
</dbReference>
<dbReference type="STRING" id="880071.Fleli_4079"/>
<evidence type="ECO:0000313" key="9">
    <source>
        <dbReference type="Proteomes" id="UP000006054"/>
    </source>
</evidence>
<dbReference type="CDD" id="cd00959">
    <property type="entry name" value="DeoC"/>
    <property type="match status" value="1"/>
</dbReference>
<dbReference type="AlphaFoldDB" id="I4AQZ0"/>
<dbReference type="InterPro" id="IPR002915">
    <property type="entry name" value="DeoC/FbaB/LacD_aldolase"/>
</dbReference>
<dbReference type="SUPFAM" id="SSF51569">
    <property type="entry name" value="Aldolase"/>
    <property type="match status" value="1"/>
</dbReference>
<dbReference type="PANTHER" id="PTHR10889:SF1">
    <property type="entry name" value="DEOXYRIBOSE-PHOSPHATE ALDOLASE"/>
    <property type="match status" value="1"/>
</dbReference>
<dbReference type="EMBL" id="CP003345">
    <property type="protein sequence ID" value="AFM06375.1"/>
    <property type="molecule type" value="Genomic_DNA"/>
</dbReference>
<comment type="pathway">
    <text evidence="7">Carbohydrate degradation; 2-deoxy-D-ribose 1-phosphate degradation; D-glyceraldehyde 3-phosphate and acetaldehyde from 2-deoxy-alpha-D-ribose 1-phosphate: step 2/2.</text>
</comment>
<evidence type="ECO:0000256" key="7">
    <source>
        <dbReference type="HAMAP-Rule" id="MF_00114"/>
    </source>
</evidence>
<protein>
    <recommendedName>
        <fullName evidence="7">Deoxyribose-phosphate aldolase</fullName>
        <shortName evidence="7">DERA</shortName>
        <ecNumber evidence="7">4.1.2.4</ecNumber>
    </recommendedName>
    <alternativeName>
        <fullName evidence="7">2-deoxy-D-ribose 5-phosphate aldolase</fullName>
    </alternativeName>
    <alternativeName>
        <fullName evidence="7">Phosphodeoxyriboaldolase</fullName>
        <shortName evidence="7">Deoxyriboaldolase</shortName>
    </alternativeName>
</protein>
<dbReference type="GO" id="GO:0006018">
    <property type="term" value="P:2-deoxyribose 1-phosphate catabolic process"/>
    <property type="evidence" value="ECO:0007669"/>
    <property type="project" value="UniProtKB-UniRule"/>
</dbReference>
<dbReference type="PATRIC" id="fig|880071.3.peg.4080"/>